<dbReference type="Proteomes" id="UP000070299">
    <property type="component" value="Unassembled WGS sequence"/>
</dbReference>
<dbReference type="PANTHER" id="PTHR38784:SF1">
    <property type="entry name" value="SUCROSE PHOSPHORYLASE"/>
    <property type="match status" value="1"/>
</dbReference>
<dbReference type="STRING" id="1799789.AX660_10585"/>
<dbReference type="EMBL" id="LSNE01000003">
    <property type="protein sequence ID" value="KXI30406.1"/>
    <property type="molecule type" value="Genomic_DNA"/>
</dbReference>
<evidence type="ECO:0000313" key="2">
    <source>
        <dbReference type="Proteomes" id="UP000070299"/>
    </source>
</evidence>
<dbReference type="AlphaFoldDB" id="A0A136A5C5"/>
<evidence type="ECO:0008006" key="3">
    <source>
        <dbReference type="Google" id="ProtNLM"/>
    </source>
</evidence>
<proteinExistence type="predicted"/>
<sequence>MALKPTIYKFKIALSDLNHDHYTALNLTVAQHPSETLERMMARVVAFCLHAHSDTEQVMSFTKGLSSVDEPDIWLRSLDDQLQLWIDVGEPAFDRMKKACRLAKHTAVYSFNAKSNVWWKQSMAQLQTLPIDVIQFNYAEVQSLAAVVERTMDWAITLSGESIFVATANSQLELNWQVLQSAQQ</sequence>
<accession>A0A136A5C5</accession>
<organism evidence="1 2">
    <name type="scientific">Paraglaciecola hydrolytica</name>
    <dbReference type="NCBI Taxonomy" id="1799789"/>
    <lineage>
        <taxon>Bacteria</taxon>
        <taxon>Pseudomonadati</taxon>
        <taxon>Pseudomonadota</taxon>
        <taxon>Gammaproteobacteria</taxon>
        <taxon>Alteromonadales</taxon>
        <taxon>Alteromonadaceae</taxon>
        <taxon>Paraglaciecola</taxon>
    </lineage>
</organism>
<dbReference type="InterPro" id="IPR009822">
    <property type="entry name" value="YaeQ"/>
</dbReference>
<reference evidence="2" key="1">
    <citation type="submission" date="2016-02" db="EMBL/GenBank/DDBJ databases">
        <authorList>
            <person name="Schultz-Johansen M."/>
            <person name="Glaring M.A."/>
            <person name="Bech P.K."/>
            <person name="Stougaard P."/>
        </authorList>
    </citation>
    <scope>NUCLEOTIDE SEQUENCE [LARGE SCALE GENOMIC DNA]</scope>
    <source>
        <strain evidence="2">S66</strain>
    </source>
</reference>
<dbReference type="OrthoDB" id="5293309at2"/>
<gene>
    <name evidence="1" type="ORF">AX660_10585</name>
</gene>
<dbReference type="PANTHER" id="PTHR38784">
    <property type="entry name" value="SUCROSE PHOSPHORYLASE"/>
    <property type="match status" value="1"/>
</dbReference>
<dbReference type="Gene3D" id="3.10.640.10">
    <property type="entry name" value="Restriction endonuclease-like alpha-beta roll domain"/>
    <property type="match status" value="1"/>
</dbReference>
<keyword evidence="2" id="KW-1185">Reference proteome</keyword>
<dbReference type="RefSeq" id="WP_068374796.1">
    <property type="nucleotide sequence ID" value="NZ_LSNE01000003.1"/>
</dbReference>
<evidence type="ECO:0000313" key="1">
    <source>
        <dbReference type="EMBL" id="KXI30406.1"/>
    </source>
</evidence>
<dbReference type="SMART" id="SM01322">
    <property type="entry name" value="YaeQ"/>
    <property type="match status" value="1"/>
</dbReference>
<dbReference type="SUPFAM" id="SSF52980">
    <property type="entry name" value="Restriction endonuclease-like"/>
    <property type="match status" value="1"/>
</dbReference>
<dbReference type="PIRSF" id="PIRSF011484">
    <property type="entry name" value="YaeQ"/>
    <property type="match status" value="1"/>
</dbReference>
<protein>
    <recommendedName>
        <fullName evidence="3">YaeQ family protein</fullName>
    </recommendedName>
</protein>
<name>A0A136A5C5_9ALTE</name>
<dbReference type="Pfam" id="PF07152">
    <property type="entry name" value="YaeQ"/>
    <property type="match status" value="1"/>
</dbReference>
<dbReference type="InterPro" id="IPR038590">
    <property type="entry name" value="YaeQ_sf"/>
</dbReference>
<comment type="caution">
    <text evidence="1">The sequence shown here is derived from an EMBL/GenBank/DDBJ whole genome shotgun (WGS) entry which is preliminary data.</text>
</comment>
<dbReference type="InterPro" id="IPR011335">
    <property type="entry name" value="Restrct_endonuc-II-like"/>
</dbReference>